<sequence>MGTSVDSSTARVSMCAACAFVDKKGGSGVQGEINLQLIDFFQFLPSVRFISRGLQNDVMERDQLPEDLPSVQDSQGMFGGGSTFQHPSGAASESMSSPFSSHPLPPNPLGIGSQSEETAQNADNRQQQPPVAKPNFGRRKTAGGLGKGKGKAARSRAAPSTNTEAADVIHGLCNNVAIAPLDGDLESSEEEADEEENGPMSRVRWENWEVRLLLKTKKLEYAVMYQANSRDVIVNTHTNWKKNCSAAPRSKSSVYQRSLQAQVERSYSRLQKDIRSPE</sequence>
<evidence type="ECO:0000313" key="2">
    <source>
        <dbReference type="EMBL" id="KAL2650974.1"/>
    </source>
</evidence>
<evidence type="ECO:0000256" key="1">
    <source>
        <dbReference type="SAM" id="MobiDB-lite"/>
    </source>
</evidence>
<name>A0ABD1ZLL2_9MARC</name>
<protein>
    <submittedName>
        <fullName evidence="2">Uncharacterized protein</fullName>
    </submittedName>
</protein>
<keyword evidence="3" id="KW-1185">Reference proteome</keyword>
<feature type="compositionally biased region" description="Low complexity" evidence="1">
    <location>
        <begin position="87"/>
        <end position="102"/>
    </location>
</feature>
<proteinExistence type="predicted"/>
<dbReference type="EMBL" id="JBHFFA010000001">
    <property type="protein sequence ID" value="KAL2650974.1"/>
    <property type="molecule type" value="Genomic_DNA"/>
</dbReference>
<reference evidence="2 3" key="1">
    <citation type="submission" date="2024-09" db="EMBL/GenBank/DDBJ databases">
        <title>Chromosome-scale assembly of Riccia fluitans.</title>
        <authorList>
            <person name="Paukszto L."/>
            <person name="Sawicki J."/>
            <person name="Karawczyk K."/>
            <person name="Piernik-Szablinska J."/>
            <person name="Szczecinska M."/>
            <person name="Mazdziarz M."/>
        </authorList>
    </citation>
    <scope>NUCLEOTIDE SEQUENCE [LARGE SCALE GENOMIC DNA]</scope>
    <source>
        <strain evidence="2">Rf_01</strain>
        <tissue evidence="2">Aerial parts of the thallus</tissue>
    </source>
</reference>
<comment type="caution">
    <text evidence="2">The sequence shown here is derived from an EMBL/GenBank/DDBJ whole genome shotgun (WGS) entry which is preliminary data.</text>
</comment>
<evidence type="ECO:0000313" key="3">
    <source>
        <dbReference type="Proteomes" id="UP001605036"/>
    </source>
</evidence>
<accession>A0ABD1ZLL2</accession>
<organism evidence="2 3">
    <name type="scientific">Riccia fluitans</name>
    <dbReference type="NCBI Taxonomy" id="41844"/>
    <lineage>
        <taxon>Eukaryota</taxon>
        <taxon>Viridiplantae</taxon>
        <taxon>Streptophyta</taxon>
        <taxon>Embryophyta</taxon>
        <taxon>Marchantiophyta</taxon>
        <taxon>Marchantiopsida</taxon>
        <taxon>Marchantiidae</taxon>
        <taxon>Marchantiales</taxon>
        <taxon>Ricciaceae</taxon>
        <taxon>Riccia</taxon>
    </lineage>
</organism>
<feature type="region of interest" description="Disordered" evidence="1">
    <location>
        <begin position="67"/>
        <end position="163"/>
    </location>
</feature>
<dbReference type="AlphaFoldDB" id="A0ABD1ZLL2"/>
<feature type="compositionally biased region" description="Polar residues" evidence="1">
    <location>
        <begin position="112"/>
        <end position="129"/>
    </location>
</feature>
<gene>
    <name evidence="2" type="ORF">R1flu_019102</name>
</gene>
<dbReference type="Proteomes" id="UP001605036">
    <property type="component" value="Unassembled WGS sequence"/>
</dbReference>